<feature type="region of interest" description="Disordered" evidence="2">
    <location>
        <begin position="1"/>
        <end position="39"/>
    </location>
</feature>
<reference evidence="4 5" key="1">
    <citation type="submission" date="2019-05" db="EMBL/GenBank/DDBJ databases">
        <title>Nakamurella sp. N5BH11, whole genome shotgun sequence.</title>
        <authorList>
            <person name="Tuo L."/>
        </authorList>
    </citation>
    <scope>NUCLEOTIDE SEQUENCE [LARGE SCALE GENOMIC DNA]</scope>
    <source>
        <strain evidence="4 5">N5BH11</strain>
    </source>
</reference>
<dbReference type="InterPro" id="IPR000073">
    <property type="entry name" value="AB_hydrolase_1"/>
</dbReference>
<gene>
    <name evidence="4" type="ORF">FDO65_05100</name>
</gene>
<sequence>MVRRPRPRGRPRKALSRRRSPGQTRRRGRPVNVPSGDPKAARSITLRGLAFADDEFDGQFLRALDLIPAGGADVGECFVTARRICPGDRDSWYAEWSALAERVHAIAERCERDGHLVSAFEGYLRASTYFRQAALFGFRPPLDERFVAAYRRQRAAFQRAWALPAPRAGGTRLEIVEIPYESTALEGYYVVPGGAGPFPVVVAVDGYDGTKEETWFGAVAALRRGYAVLLVDGPGQGGALVEQGLVFRPDWEAVVTPQIDWLLERSEIDPTRVVLVGRSWGGYLAPRAATAEHRVAAVIADAAQYAPGAGAASLLPPEYRDQLHTGDPAVLNRVLTERMQQDGAVDFTLNRGMLTHGLSTPLDYLRASAPYTIDGLADRISCPVLVCSGENDVRGGAGQALVDAVTTDKQFILFTNAEGAGEHCEAGAASLFGQRVFDWLDETLARR</sequence>
<dbReference type="AlphaFoldDB" id="A0A4U6QLM6"/>
<dbReference type="Gene3D" id="1.20.1440.110">
    <property type="entry name" value="acylaminoacyl peptidase"/>
    <property type="match status" value="1"/>
</dbReference>
<dbReference type="PANTHER" id="PTHR22946:SF12">
    <property type="entry name" value="CONIDIAL PIGMENT BIOSYNTHESIS PROTEIN AYG1 (AFU_ORTHOLOGUE AFUA_2G17550)"/>
    <property type="match status" value="1"/>
</dbReference>
<dbReference type="OrthoDB" id="9765647at2"/>
<dbReference type="PANTHER" id="PTHR22946">
    <property type="entry name" value="DIENELACTONE HYDROLASE DOMAIN-CONTAINING PROTEIN-RELATED"/>
    <property type="match status" value="1"/>
</dbReference>
<dbReference type="Pfam" id="PF12697">
    <property type="entry name" value="Abhydrolase_6"/>
    <property type="match status" value="1"/>
</dbReference>
<accession>A0A4U6QLM6</accession>
<feature type="domain" description="AB hydrolase-1" evidence="3">
    <location>
        <begin position="213"/>
        <end position="402"/>
    </location>
</feature>
<evidence type="ECO:0000256" key="1">
    <source>
        <dbReference type="ARBA" id="ARBA00038115"/>
    </source>
</evidence>
<dbReference type="EMBL" id="SZZH01000001">
    <property type="protein sequence ID" value="TKV61028.1"/>
    <property type="molecule type" value="Genomic_DNA"/>
</dbReference>
<organism evidence="4 5">
    <name type="scientific">Nakamurella flava</name>
    <dbReference type="NCBI Taxonomy" id="2576308"/>
    <lineage>
        <taxon>Bacteria</taxon>
        <taxon>Bacillati</taxon>
        <taxon>Actinomycetota</taxon>
        <taxon>Actinomycetes</taxon>
        <taxon>Nakamurellales</taxon>
        <taxon>Nakamurellaceae</taxon>
        <taxon>Nakamurella</taxon>
    </lineage>
</organism>
<evidence type="ECO:0000313" key="4">
    <source>
        <dbReference type="EMBL" id="TKV61028.1"/>
    </source>
</evidence>
<protein>
    <submittedName>
        <fullName evidence="4">Alpha/beta fold hydrolase</fullName>
    </submittedName>
</protein>
<evidence type="ECO:0000256" key="2">
    <source>
        <dbReference type="SAM" id="MobiDB-lite"/>
    </source>
</evidence>
<dbReference type="InterPro" id="IPR050261">
    <property type="entry name" value="FrsA_esterase"/>
</dbReference>
<keyword evidence="5" id="KW-1185">Reference proteome</keyword>
<dbReference type="Proteomes" id="UP000306985">
    <property type="component" value="Unassembled WGS sequence"/>
</dbReference>
<feature type="compositionally biased region" description="Basic residues" evidence="2">
    <location>
        <begin position="1"/>
        <end position="29"/>
    </location>
</feature>
<name>A0A4U6QLM6_9ACTN</name>
<dbReference type="SUPFAM" id="SSF53474">
    <property type="entry name" value="alpha/beta-Hydrolases"/>
    <property type="match status" value="1"/>
</dbReference>
<proteinExistence type="inferred from homology"/>
<dbReference type="Gene3D" id="3.40.50.1820">
    <property type="entry name" value="alpha/beta hydrolase"/>
    <property type="match status" value="1"/>
</dbReference>
<dbReference type="InterPro" id="IPR029058">
    <property type="entry name" value="AB_hydrolase_fold"/>
</dbReference>
<dbReference type="GO" id="GO:0016787">
    <property type="term" value="F:hydrolase activity"/>
    <property type="evidence" value="ECO:0007669"/>
    <property type="project" value="UniProtKB-KW"/>
</dbReference>
<evidence type="ECO:0000313" key="5">
    <source>
        <dbReference type="Proteomes" id="UP000306985"/>
    </source>
</evidence>
<comment type="caution">
    <text evidence="4">The sequence shown here is derived from an EMBL/GenBank/DDBJ whole genome shotgun (WGS) entry which is preliminary data.</text>
</comment>
<keyword evidence="4" id="KW-0378">Hydrolase</keyword>
<evidence type="ECO:0000259" key="3">
    <source>
        <dbReference type="Pfam" id="PF12697"/>
    </source>
</evidence>
<comment type="similarity">
    <text evidence="1">Belongs to the AB hydrolase superfamily. FUS2 hydrolase family.</text>
</comment>